<protein>
    <submittedName>
        <fullName evidence="2">Uncharacterized protein</fullName>
    </submittedName>
</protein>
<keyword evidence="3" id="KW-1185">Reference proteome</keyword>
<dbReference type="AlphaFoldDB" id="A0A934SQ28"/>
<dbReference type="RefSeq" id="WP_200591263.1">
    <property type="nucleotide sequence ID" value="NZ_JAEPBG010000002.1"/>
</dbReference>
<evidence type="ECO:0000313" key="3">
    <source>
        <dbReference type="Proteomes" id="UP000622890"/>
    </source>
</evidence>
<name>A0A934SQ28_9BURK</name>
<gene>
    <name evidence="2" type="ORF">JJB74_07885</name>
</gene>
<reference evidence="2" key="1">
    <citation type="submission" date="2021-01" db="EMBL/GenBank/DDBJ databases">
        <title>Genome sequence of strain Noviherbaspirillum sp. DKR-6.</title>
        <authorList>
            <person name="Chaudhary D.K."/>
        </authorList>
    </citation>
    <scope>NUCLEOTIDE SEQUENCE</scope>
    <source>
        <strain evidence="2">DKR-6</strain>
    </source>
</reference>
<comment type="caution">
    <text evidence="2">The sequence shown here is derived from an EMBL/GenBank/DDBJ whole genome shotgun (WGS) entry which is preliminary data.</text>
</comment>
<evidence type="ECO:0000313" key="2">
    <source>
        <dbReference type="EMBL" id="MBK4734520.1"/>
    </source>
</evidence>
<organism evidence="2 3">
    <name type="scientific">Noviherbaspirillum pedocola</name>
    <dbReference type="NCBI Taxonomy" id="2801341"/>
    <lineage>
        <taxon>Bacteria</taxon>
        <taxon>Pseudomonadati</taxon>
        <taxon>Pseudomonadota</taxon>
        <taxon>Betaproteobacteria</taxon>
        <taxon>Burkholderiales</taxon>
        <taxon>Oxalobacteraceae</taxon>
        <taxon>Noviherbaspirillum</taxon>
    </lineage>
</organism>
<dbReference type="EMBL" id="JAEPBG010000002">
    <property type="protein sequence ID" value="MBK4734520.1"/>
    <property type="molecule type" value="Genomic_DNA"/>
</dbReference>
<sequence length="55" mass="5548">MTNLLALLGEAGTAARQARGRSCDPAAAGKLRGSENRHGLHKGLVKVAADTAHAG</sequence>
<proteinExistence type="predicted"/>
<dbReference type="Proteomes" id="UP000622890">
    <property type="component" value="Unassembled WGS sequence"/>
</dbReference>
<evidence type="ECO:0000256" key="1">
    <source>
        <dbReference type="SAM" id="MobiDB-lite"/>
    </source>
</evidence>
<accession>A0A934SQ28</accession>
<feature type="region of interest" description="Disordered" evidence="1">
    <location>
        <begin position="16"/>
        <end position="43"/>
    </location>
</feature>